<reference evidence="1 2" key="1">
    <citation type="journal article" date="2023" name="Nucleic Acids Res.">
        <title>The hologenome of Daphnia magna reveals possible DNA methylation and microbiome-mediated evolution of the host genome.</title>
        <authorList>
            <person name="Chaturvedi A."/>
            <person name="Li X."/>
            <person name="Dhandapani V."/>
            <person name="Marshall H."/>
            <person name="Kissane S."/>
            <person name="Cuenca-Cambronero M."/>
            <person name="Asole G."/>
            <person name="Calvet F."/>
            <person name="Ruiz-Romero M."/>
            <person name="Marangio P."/>
            <person name="Guigo R."/>
            <person name="Rago D."/>
            <person name="Mirbahai L."/>
            <person name="Eastwood N."/>
            <person name="Colbourne J.K."/>
            <person name="Zhou J."/>
            <person name="Mallon E."/>
            <person name="Orsini L."/>
        </authorList>
    </citation>
    <scope>NUCLEOTIDE SEQUENCE [LARGE SCALE GENOMIC DNA]</scope>
    <source>
        <strain evidence="1">LRV0_1</strain>
    </source>
</reference>
<accession>A0ABQ9Z8U8</accession>
<comment type="caution">
    <text evidence="1">The sequence shown here is derived from an EMBL/GenBank/DDBJ whole genome shotgun (WGS) entry which is preliminary data.</text>
</comment>
<evidence type="ECO:0000313" key="2">
    <source>
        <dbReference type="Proteomes" id="UP001234178"/>
    </source>
</evidence>
<protein>
    <submittedName>
        <fullName evidence="1">Uncharacterized protein</fullName>
    </submittedName>
</protein>
<sequence>MNNIDELKRHLELLNNVLNSNIESNTTFDLLRIRLAKSRAASRLVRTMAGDSRNMLQTWLD</sequence>
<proteinExistence type="predicted"/>
<organism evidence="1 2">
    <name type="scientific">Daphnia magna</name>
    <dbReference type="NCBI Taxonomy" id="35525"/>
    <lineage>
        <taxon>Eukaryota</taxon>
        <taxon>Metazoa</taxon>
        <taxon>Ecdysozoa</taxon>
        <taxon>Arthropoda</taxon>
        <taxon>Crustacea</taxon>
        <taxon>Branchiopoda</taxon>
        <taxon>Diplostraca</taxon>
        <taxon>Cladocera</taxon>
        <taxon>Anomopoda</taxon>
        <taxon>Daphniidae</taxon>
        <taxon>Daphnia</taxon>
    </lineage>
</organism>
<gene>
    <name evidence="1" type="ORF">OUZ56_018389</name>
</gene>
<keyword evidence="2" id="KW-1185">Reference proteome</keyword>
<dbReference type="Proteomes" id="UP001234178">
    <property type="component" value="Unassembled WGS sequence"/>
</dbReference>
<dbReference type="EMBL" id="JAOYFB010000003">
    <property type="protein sequence ID" value="KAK4009273.1"/>
    <property type="molecule type" value="Genomic_DNA"/>
</dbReference>
<name>A0ABQ9Z8U8_9CRUS</name>
<evidence type="ECO:0000313" key="1">
    <source>
        <dbReference type="EMBL" id="KAK4009273.1"/>
    </source>
</evidence>